<keyword evidence="4" id="KW-1003">Cell membrane</keyword>
<dbReference type="GO" id="GO:0055085">
    <property type="term" value="P:transmembrane transport"/>
    <property type="evidence" value="ECO:0007669"/>
    <property type="project" value="InterPro"/>
</dbReference>
<dbReference type="EMBL" id="MCAS01000056">
    <property type="protein sequence ID" value="RKF33607.1"/>
    <property type="molecule type" value="Genomic_DNA"/>
</dbReference>
<comment type="subcellular location">
    <subcellularLocation>
        <location evidence="1 8">Cell membrane</location>
        <topology evidence="1 8">Multi-pass membrane protein</topology>
    </subcellularLocation>
</comment>
<feature type="transmembrane region" description="Helical" evidence="8">
    <location>
        <begin position="199"/>
        <end position="225"/>
    </location>
</feature>
<evidence type="ECO:0000313" key="10">
    <source>
        <dbReference type="EMBL" id="RKF33607.1"/>
    </source>
</evidence>
<dbReference type="OrthoDB" id="9808619at2"/>
<evidence type="ECO:0000256" key="4">
    <source>
        <dbReference type="ARBA" id="ARBA00022475"/>
    </source>
</evidence>
<proteinExistence type="inferred from homology"/>
<comment type="similarity">
    <text evidence="2">Belongs to the binding-protein-dependent transport system permease family. CysTW subfamily.</text>
</comment>
<dbReference type="SUPFAM" id="SSF161098">
    <property type="entry name" value="MetI-like"/>
    <property type="match status" value="1"/>
</dbReference>
<dbReference type="GO" id="GO:0005886">
    <property type="term" value="C:plasma membrane"/>
    <property type="evidence" value="ECO:0007669"/>
    <property type="project" value="UniProtKB-SubCell"/>
</dbReference>
<name>A0A3R7HCN0_9BURK</name>
<evidence type="ECO:0000256" key="5">
    <source>
        <dbReference type="ARBA" id="ARBA00022692"/>
    </source>
</evidence>
<feature type="transmembrane region" description="Helical" evidence="8">
    <location>
        <begin position="7"/>
        <end position="27"/>
    </location>
</feature>
<dbReference type="PROSITE" id="PS50928">
    <property type="entry name" value="ABC_TM1"/>
    <property type="match status" value="1"/>
</dbReference>
<evidence type="ECO:0000259" key="9">
    <source>
        <dbReference type="PROSITE" id="PS50928"/>
    </source>
</evidence>
<evidence type="ECO:0000256" key="1">
    <source>
        <dbReference type="ARBA" id="ARBA00004651"/>
    </source>
</evidence>
<dbReference type="Pfam" id="PF00528">
    <property type="entry name" value="BPD_transp_1"/>
    <property type="match status" value="1"/>
</dbReference>
<dbReference type="CDD" id="cd06261">
    <property type="entry name" value="TM_PBP2"/>
    <property type="match status" value="1"/>
</dbReference>
<feature type="transmembrane region" description="Helical" evidence="8">
    <location>
        <begin position="103"/>
        <end position="126"/>
    </location>
</feature>
<keyword evidence="6 8" id="KW-1133">Transmembrane helix</keyword>
<evidence type="ECO:0000313" key="11">
    <source>
        <dbReference type="Proteomes" id="UP000283709"/>
    </source>
</evidence>
<evidence type="ECO:0000256" key="7">
    <source>
        <dbReference type="ARBA" id="ARBA00023136"/>
    </source>
</evidence>
<evidence type="ECO:0000256" key="2">
    <source>
        <dbReference type="ARBA" id="ARBA00007069"/>
    </source>
</evidence>
<reference evidence="10 11" key="1">
    <citation type="submission" date="2016-07" db="EMBL/GenBank/DDBJ databases">
        <title>Genome analysis of Burkholderia fungorum ES3-20.</title>
        <authorList>
            <person name="Xu D."/>
            <person name="Yao R."/>
            <person name="Zheng S."/>
        </authorList>
    </citation>
    <scope>NUCLEOTIDE SEQUENCE [LARGE SCALE GENOMIC DNA]</scope>
    <source>
        <strain evidence="10 11">ES3-20</strain>
    </source>
</reference>
<dbReference type="Proteomes" id="UP000283709">
    <property type="component" value="Unassembled WGS sequence"/>
</dbReference>
<feature type="transmembrane region" description="Helical" evidence="8">
    <location>
        <begin position="251"/>
        <end position="271"/>
    </location>
</feature>
<dbReference type="Gene3D" id="1.10.3720.10">
    <property type="entry name" value="MetI-like"/>
    <property type="match status" value="1"/>
</dbReference>
<evidence type="ECO:0000256" key="3">
    <source>
        <dbReference type="ARBA" id="ARBA00022448"/>
    </source>
</evidence>
<dbReference type="InterPro" id="IPR035906">
    <property type="entry name" value="MetI-like_sf"/>
</dbReference>
<evidence type="ECO:0000256" key="8">
    <source>
        <dbReference type="RuleBase" id="RU363032"/>
    </source>
</evidence>
<feature type="transmembrane region" description="Helical" evidence="8">
    <location>
        <begin position="71"/>
        <end position="94"/>
    </location>
</feature>
<accession>A0A3R7HCN0</accession>
<evidence type="ECO:0000256" key="6">
    <source>
        <dbReference type="ARBA" id="ARBA00022989"/>
    </source>
</evidence>
<feature type="domain" description="ABC transmembrane type-1" evidence="9">
    <location>
        <begin position="67"/>
        <end position="272"/>
    </location>
</feature>
<feature type="transmembrane region" description="Helical" evidence="8">
    <location>
        <begin position="146"/>
        <end position="171"/>
    </location>
</feature>
<gene>
    <name evidence="10" type="ORF">BCY88_10265</name>
</gene>
<keyword evidence="7 8" id="KW-0472">Membrane</keyword>
<protein>
    <submittedName>
        <fullName evidence="10">ABC transporter permease</fullName>
    </submittedName>
</protein>
<dbReference type="PANTHER" id="PTHR42929:SF1">
    <property type="entry name" value="INNER MEMBRANE ABC TRANSPORTER PERMEASE PROTEIN YDCU-RELATED"/>
    <property type="match status" value="1"/>
</dbReference>
<organism evidence="10 11">
    <name type="scientific">Paraburkholderia fungorum</name>
    <dbReference type="NCBI Taxonomy" id="134537"/>
    <lineage>
        <taxon>Bacteria</taxon>
        <taxon>Pseudomonadati</taxon>
        <taxon>Pseudomonadota</taxon>
        <taxon>Betaproteobacteria</taxon>
        <taxon>Burkholderiales</taxon>
        <taxon>Burkholderiaceae</taxon>
        <taxon>Paraburkholderia</taxon>
    </lineage>
</organism>
<keyword evidence="5 8" id="KW-0812">Transmembrane</keyword>
<comment type="caution">
    <text evidence="10">The sequence shown here is derived from an EMBL/GenBank/DDBJ whole genome shotgun (WGS) entry which is preliminary data.</text>
</comment>
<dbReference type="AlphaFoldDB" id="A0A3R7HCN0"/>
<sequence>MLSPALVILIGGMVLPMLIMAVVSVSVSGDYGGVVWGKFSPHGYIKFLYERDFDDQMVFNADYLRIFQRSILLSLFTTAGCLLIGFPTALYIALQPEKRRNTLLMLVSVPFWTNQLVRVYAWMLLLRDGGLIDSARGLFGFHGSLGILYSDTAVAIGLLYSFVPFMVLPIYTTLEKMDWKLVEAAFDLGANRWLALRRVVVPLAMPGIVSGCVLVFVPALGAYIVPDLLGGGKSLMIGNLIQLQFGSQHDWPFGAALSFTLLTLVLLALFYNSMRARRVVRGGRV</sequence>
<dbReference type="InterPro" id="IPR000515">
    <property type="entry name" value="MetI-like"/>
</dbReference>
<dbReference type="PANTHER" id="PTHR42929">
    <property type="entry name" value="INNER MEMBRANE ABC TRANSPORTER PERMEASE PROTEIN YDCU-RELATED-RELATED"/>
    <property type="match status" value="1"/>
</dbReference>
<keyword evidence="3 8" id="KW-0813">Transport</keyword>